<evidence type="ECO:0000313" key="4">
    <source>
        <dbReference type="Proteomes" id="UP000216991"/>
    </source>
</evidence>
<accession>A0A255Y635</accession>
<dbReference type="AlphaFoldDB" id="A0A255Y635"/>
<dbReference type="OrthoDB" id="7594418at2"/>
<proteinExistence type="predicted"/>
<reference evidence="3 4" key="1">
    <citation type="submission" date="2017-07" db="EMBL/GenBank/DDBJ databases">
        <title>Sandarakinorhabdus cyanobacteriorum sp. nov., a novel bacterium isolated from cyanobacterial aggregates in a eutrophic lake.</title>
        <authorList>
            <person name="Cai H."/>
        </authorList>
    </citation>
    <scope>NUCLEOTIDE SEQUENCE [LARGE SCALE GENOMIC DNA]</scope>
    <source>
        <strain evidence="3 4">TH057</strain>
    </source>
</reference>
<protein>
    <recommendedName>
        <fullName evidence="2">histidine kinase</fullName>
        <ecNumber evidence="2">2.7.13.3</ecNumber>
    </recommendedName>
</protein>
<keyword evidence="4" id="KW-1185">Reference proteome</keyword>
<dbReference type="Gene3D" id="1.10.287.130">
    <property type="match status" value="1"/>
</dbReference>
<dbReference type="InterPro" id="IPR003661">
    <property type="entry name" value="HisK_dim/P_dom"/>
</dbReference>
<dbReference type="RefSeq" id="WP_094475001.1">
    <property type="nucleotide sequence ID" value="NZ_NOXT01000124.1"/>
</dbReference>
<comment type="caution">
    <text evidence="3">The sequence shown here is derived from an EMBL/GenBank/DDBJ whole genome shotgun (WGS) entry which is preliminary data.</text>
</comment>
<evidence type="ECO:0000256" key="1">
    <source>
        <dbReference type="ARBA" id="ARBA00000085"/>
    </source>
</evidence>
<evidence type="ECO:0000313" key="3">
    <source>
        <dbReference type="EMBL" id="OYQ24707.1"/>
    </source>
</evidence>
<comment type="catalytic activity">
    <reaction evidence="1">
        <text>ATP + protein L-histidine = ADP + protein N-phospho-L-histidine.</text>
        <dbReference type="EC" id="2.7.13.3"/>
    </reaction>
</comment>
<gene>
    <name evidence="3" type="ORF">CHU93_15205</name>
</gene>
<dbReference type="EC" id="2.7.13.3" evidence="2"/>
<dbReference type="Proteomes" id="UP000216991">
    <property type="component" value="Unassembled WGS sequence"/>
</dbReference>
<dbReference type="CDD" id="cd00082">
    <property type="entry name" value="HisKA"/>
    <property type="match status" value="1"/>
</dbReference>
<name>A0A255Y635_9SPHN</name>
<evidence type="ECO:0000256" key="2">
    <source>
        <dbReference type="ARBA" id="ARBA00012438"/>
    </source>
</evidence>
<organism evidence="3 4">
    <name type="scientific">Sandarakinorhabdus cyanobacteriorum</name>
    <dbReference type="NCBI Taxonomy" id="1981098"/>
    <lineage>
        <taxon>Bacteria</taxon>
        <taxon>Pseudomonadati</taxon>
        <taxon>Pseudomonadota</taxon>
        <taxon>Alphaproteobacteria</taxon>
        <taxon>Sphingomonadales</taxon>
        <taxon>Sphingosinicellaceae</taxon>
        <taxon>Sandarakinorhabdus</taxon>
    </lineage>
</organism>
<dbReference type="GO" id="GO:0000155">
    <property type="term" value="F:phosphorelay sensor kinase activity"/>
    <property type="evidence" value="ECO:0007669"/>
    <property type="project" value="InterPro"/>
</dbReference>
<dbReference type="EMBL" id="NOXT01000124">
    <property type="protein sequence ID" value="OYQ24707.1"/>
    <property type="molecule type" value="Genomic_DNA"/>
</dbReference>
<sequence>MTDTTQFLVRWLCHDLATPIASVMTASELLDDDTPDPEINELIMAGARRLSARLRLVRLALGAADSAMSSAALGKLVREGLPDARVDWQFAGDAADGMAPLVAGCAMLTADLNRLRGLTVTNLGVQADGDCTWPDSVAAVFAGAPPSCNRSAVAAMLMAAGARTGKTISCDSSGLHWQ</sequence>